<dbReference type="Proteomes" id="UP001500945">
    <property type="component" value="Unassembled WGS sequence"/>
</dbReference>
<comment type="caution">
    <text evidence="2">The sequence shown here is derived from an EMBL/GenBank/DDBJ whole genome shotgun (WGS) entry which is preliminary data.</text>
</comment>
<accession>A0ABP8JZN7</accession>
<name>A0ABP8JZN7_9MICO</name>
<feature type="region of interest" description="Disordered" evidence="1">
    <location>
        <begin position="51"/>
        <end position="81"/>
    </location>
</feature>
<protein>
    <submittedName>
        <fullName evidence="2">Uncharacterized protein</fullName>
    </submittedName>
</protein>
<gene>
    <name evidence="2" type="ORF">GCM10023168_04420</name>
</gene>
<evidence type="ECO:0000313" key="2">
    <source>
        <dbReference type="EMBL" id="GAA4398399.1"/>
    </source>
</evidence>
<keyword evidence="3" id="KW-1185">Reference proteome</keyword>
<sequence length="115" mass="11973">MAATEPRGPGGGAGRRRFVTRHHVEDAARSGTPIVVSGRDVVTDEAAQRAEDLGVRIEREGAARRTPGGPPAPAAGPPATEALRAAVRSAVVAELGREPEGLEAAIDRALRRRGR</sequence>
<dbReference type="EMBL" id="BAABGM010000002">
    <property type="protein sequence ID" value="GAA4398399.1"/>
    <property type="molecule type" value="Genomic_DNA"/>
</dbReference>
<dbReference type="RefSeq" id="WP_345201794.1">
    <property type="nucleotide sequence ID" value="NZ_BAABGM010000002.1"/>
</dbReference>
<proteinExistence type="predicted"/>
<reference evidence="3" key="1">
    <citation type="journal article" date="2019" name="Int. J. Syst. Evol. Microbiol.">
        <title>The Global Catalogue of Microorganisms (GCM) 10K type strain sequencing project: providing services to taxonomists for standard genome sequencing and annotation.</title>
        <authorList>
            <consortium name="The Broad Institute Genomics Platform"/>
            <consortium name="The Broad Institute Genome Sequencing Center for Infectious Disease"/>
            <person name="Wu L."/>
            <person name="Ma J."/>
        </authorList>
    </citation>
    <scope>NUCLEOTIDE SEQUENCE [LARGE SCALE GENOMIC DNA]</scope>
    <source>
        <strain evidence="3">JCM 17809</strain>
    </source>
</reference>
<feature type="compositionally biased region" description="Basic and acidic residues" evidence="1">
    <location>
        <begin position="51"/>
        <end position="63"/>
    </location>
</feature>
<evidence type="ECO:0000256" key="1">
    <source>
        <dbReference type="SAM" id="MobiDB-lite"/>
    </source>
</evidence>
<organism evidence="2 3">
    <name type="scientific">Fodinibacter luteus</name>
    <dbReference type="NCBI Taxonomy" id="552064"/>
    <lineage>
        <taxon>Bacteria</taxon>
        <taxon>Bacillati</taxon>
        <taxon>Actinomycetota</taxon>
        <taxon>Actinomycetes</taxon>
        <taxon>Micrococcales</taxon>
        <taxon>Intrasporangiaceae</taxon>
        <taxon>Fodinibacter (ex Wang et al. 2009)</taxon>
    </lineage>
</organism>
<evidence type="ECO:0000313" key="3">
    <source>
        <dbReference type="Proteomes" id="UP001500945"/>
    </source>
</evidence>